<evidence type="ECO:0000313" key="5">
    <source>
        <dbReference type="Proteomes" id="UP000001890"/>
    </source>
</evidence>
<dbReference type="EC" id="3.1.1.47" evidence="4"/>
<dbReference type="Proteomes" id="UP000001890">
    <property type="component" value="Chromosome"/>
</dbReference>
<dbReference type="GeneID" id="57877311"/>
<sequence length="500" mass="54077">MQRFLHALCCCFAHVRPWRACAYVLSLTVVIVAGASVSQASIVAAATPTERVDAAGWMQHHRQILAQVRAHAQTPLLLIGDAIFRSSGSDAAGASGWQRFYGVRGALDLGVDGDAAEHVLWRLQHGELDGIQPKVAMLLLRTAADDRDMRSADDTVLGIDALVATLEQRLPKTRILLLGLLPGSGSAQARARVDEVNRMLAVRYGEHPRVTYLDVGAALSASASQLTESLRASAAVAPFATPQAQQRLAEAIEPTLARLLDEPPQIPLSAMSDLNTALIPVPWLEQDSYDWYARHHAVLAQGRRLQPQIVLLGDSITHFWGGPPLATRVGGAQAWRRTFGSARVLNLGFGWDRTQNVLWRLRQGELDGLAPRWVVINIGTNNLAGTDHARTNTPQETADGVAAVVAEVRRRLPHSKIVLMAILPRGFAADGPLRAPILATNRLLAARFGHDAQVRWLDIGARFLQPDGSLPAALMPDSTHPSEDGYRIWGDALRAVGVGG</sequence>
<feature type="signal peptide" evidence="2">
    <location>
        <begin position="1"/>
        <end position="22"/>
    </location>
</feature>
<dbReference type="SUPFAM" id="SSF52266">
    <property type="entry name" value="SGNH hydrolase"/>
    <property type="match status" value="2"/>
</dbReference>
<name>D2U8U6_XANAP</name>
<dbReference type="RefSeq" id="WP_012916490.1">
    <property type="nucleotide sequence ID" value="NC_013722.1"/>
</dbReference>
<accession>D2U8U6</accession>
<gene>
    <name evidence="4" type="ordered locus">XALc_2006</name>
</gene>
<keyword evidence="2" id="KW-0732">Signal</keyword>
<dbReference type="eggNOG" id="COG2755">
    <property type="taxonomic scope" value="Bacteria"/>
</dbReference>
<dbReference type="STRING" id="380358.XALC_2006"/>
<feature type="domain" description="SGNH hydrolase-type esterase" evidence="3">
    <location>
        <begin position="79"/>
        <end position="229"/>
    </location>
</feature>
<keyword evidence="5" id="KW-1185">Reference proteome</keyword>
<proteinExistence type="inferred from homology"/>
<dbReference type="EMBL" id="FP565176">
    <property type="protein sequence ID" value="CBA16490.1"/>
    <property type="molecule type" value="Genomic_DNA"/>
</dbReference>
<protein>
    <submittedName>
        <fullName evidence="4">Putative acetylhydrolase, lipase_gdsl protein</fullName>
        <ecNumber evidence="4">3.1.1.47</ecNumber>
    </submittedName>
</protein>
<evidence type="ECO:0000313" key="4">
    <source>
        <dbReference type="EMBL" id="CBA16490.1"/>
    </source>
</evidence>
<dbReference type="InterPro" id="IPR036514">
    <property type="entry name" value="SGNH_hydro_sf"/>
</dbReference>
<organism evidence="4 5">
    <name type="scientific">Xanthomonas albilineans (strain GPE PC73 / CFBP 7063)</name>
    <dbReference type="NCBI Taxonomy" id="380358"/>
    <lineage>
        <taxon>Bacteria</taxon>
        <taxon>Pseudomonadati</taxon>
        <taxon>Pseudomonadota</taxon>
        <taxon>Gammaproteobacteria</taxon>
        <taxon>Lysobacterales</taxon>
        <taxon>Lysobacteraceae</taxon>
        <taxon>Xanthomonas</taxon>
    </lineage>
</organism>
<feature type="chain" id="PRO_5003036893" evidence="2">
    <location>
        <begin position="23"/>
        <end position="500"/>
    </location>
</feature>
<dbReference type="AlphaFoldDB" id="D2U8U6"/>
<dbReference type="PANTHER" id="PTHR11852:SF0">
    <property type="entry name" value="PLATELET-ACTIVATING FACTOR ACETYLHYDROLASE IB SUBUNIT BETA HOMOLOG"/>
    <property type="match status" value="1"/>
</dbReference>
<dbReference type="Pfam" id="PF13472">
    <property type="entry name" value="Lipase_GDSL_2"/>
    <property type="match status" value="2"/>
</dbReference>
<dbReference type="GO" id="GO:0003847">
    <property type="term" value="F:1-alkyl-2-acetylglycerophosphocholine esterase activity"/>
    <property type="evidence" value="ECO:0007669"/>
    <property type="project" value="UniProtKB-EC"/>
</dbReference>
<dbReference type="KEGG" id="xal:XALC_2006"/>
<evidence type="ECO:0000256" key="1">
    <source>
        <dbReference type="ARBA" id="ARBA00038184"/>
    </source>
</evidence>
<dbReference type="PATRIC" id="fig|29447.3.peg.1963"/>
<feature type="domain" description="SGNH hydrolase-type esterase" evidence="3">
    <location>
        <begin position="311"/>
        <end position="488"/>
    </location>
</feature>
<dbReference type="PANTHER" id="PTHR11852">
    <property type="entry name" value="PLATELET-ACTIVATING FACTOR ACETYLHYDROLASE"/>
    <property type="match status" value="1"/>
</dbReference>
<dbReference type="InterPro" id="IPR013830">
    <property type="entry name" value="SGNH_hydro"/>
</dbReference>
<comment type="similarity">
    <text evidence="1">Belongs to the 'GDSL' lipolytic enzyme family. Platelet-activating factor acetylhydrolase IB beta/gamma subunits subfamily.</text>
</comment>
<keyword evidence="4" id="KW-0378">Hydrolase</keyword>
<dbReference type="Gene3D" id="3.40.50.1110">
    <property type="entry name" value="SGNH hydrolase"/>
    <property type="match status" value="2"/>
</dbReference>
<reference evidence="4 5" key="1">
    <citation type="journal article" date="2009" name="BMC Genomics">
        <title>The complete genome sequence of Xanthomonas albilineans provides new insights into the reductive genome evolution of the xylem-limited Xanthomonadaceae.</title>
        <authorList>
            <person name="Pieretti I."/>
            <person name="Royer M."/>
            <person name="Barbe V."/>
            <person name="Carrere S."/>
            <person name="Koebnik R."/>
            <person name="Cociancich S."/>
            <person name="Couloux A."/>
            <person name="Darrasse A."/>
            <person name="Gouzy J."/>
            <person name="Jacques M.A."/>
            <person name="Lauber E."/>
            <person name="Manceau C."/>
            <person name="Mangenot S."/>
            <person name="Poussier S."/>
            <person name="Segurens B."/>
            <person name="Szurek B."/>
            <person name="Verdier V."/>
            <person name="Arlat M."/>
            <person name="Rott P."/>
        </authorList>
    </citation>
    <scope>NUCLEOTIDE SEQUENCE [LARGE SCALE GENOMIC DNA]</scope>
    <source>
        <strain evidence="5">GPE PC73 / CFBP 7063</strain>
    </source>
</reference>
<dbReference type="OrthoDB" id="5624617at2"/>
<evidence type="ECO:0000256" key="2">
    <source>
        <dbReference type="SAM" id="SignalP"/>
    </source>
</evidence>
<evidence type="ECO:0000259" key="3">
    <source>
        <dbReference type="Pfam" id="PF13472"/>
    </source>
</evidence>